<keyword evidence="1" id="KW-0472">Membrane</keyword>
<evidence type="ECO:0000256" key="1">
    <source>
        <dbReference type="SAM" id="Phobius"/>
    </source>
</evidence>
<dbReference type="EMBL" id="MGFQ01000044">
    <property type="protein sequence ID" value="OGM08470.1"/>
    <property type="molecule type" value="Genomic_DNA"/>
</dbReference>
<dbReference type="Proteomes" id="UP000176939">
    <property type="component" value="Unassembled WGS sequence"/>
</dbReference>
<reference evidence="3 4" key="1">
    <citation type="journal article" date="2016" name="Nat. Commun.">
        <title>Thousands of microbial genomes shed light on interconnected biogeochemical processes in an aquifer system.</title>
        <authorList>
            <person name="Anantharaman K."/>
            <person name="Brown C.T."/>
            <person name="Hug L.A."/>
            <person name="Sharon I."/>
            <person name="Castelle C.J."/>
            <person name="Probst A.J."/>
            <person name="Thomas B.C."/>
            <person name="Singh A."/>
            <person name="Wilkins M.J."/>
            <person name="Karaoz U."/>
            <person name="Brodie E.L."/>
            <person name="Williams K.H."/>
            <person name="Hubbard S.S."/>
            <person name="Banfield J.F."/>
        </authorList>
    </citation>
    <scope>NUCLEOTIDE SEQUENCE [LARGE SCALE GENOMIC DNA]</scope>
</reference>
<keyword evidence="1" id="KW-1133">Transmembrane helix</keyword>
<dbReference type="PANTHER" id="PTHR36435">
    <property type="entry name" value="SLR1288 PROTEIN"/>
    <property type="match status" value="1"/>
</dbReference>
<evidence type="ECO:0000313" key="4">
    <source>
        <dbReference type="Proteomes" id="UP000176939"/>
    </source>
</evidence>
<dbReference type="GO" id="GO:0004175">
    <property type="term" value="F:endopeptidase activity"/>
    <property type="evidence" value="ECO:0007669"/>
    <property type="project" value="UniProtKB-ARBA"/>
</dbReference>
<gene>
    <name evidence="3" type="ORF">A2Z67_01375</name>
</gene>
<feature type="domain" description="CAAX prenyl protease 2/Lysostaphin resistance protein A-like" evidence="2">
    <location>
        <begin position="108"/>
        <end position="209"/>
    </location>
</feature>
<feature type="transmembrane region" description="Helical" evidence="1">
    <location>
        <begin position="7"/>
        <end position="25"/>
    </location>
</feature>
<evidence type="ECO:0000313" key="3">
    <source>
        <dbReference type="EMBL" id="OGM08470.1"/>
    </source>
</evidence>
<feature type="transmembrane region" description="Helical" evidence="1">
    <location>
        <begin position="105"/>
        <end position="123"/>
    </location>
</feature>
<dbReference type="InterPro" id="IPR052710">
    <property type="entry name" value="CAAX_protease"/>
</dbReference>
<accession>A0A1F7X084</accession>
<feature type="transmembrane region" description="Helical" evidence="1">
    <location>
        <begin position="74"/>
        <end position="93"/>
    </location>
</feature>
<protein>
    <recommendedName>
        <fullName evidence="2">CAAX prenyl protease 2/Lysostaphin resistance protein A-like domain-containing protein</fullName>
    </recommendedName>
</protein>
<proteinExistence type="predicted"/>
<dbReference type="AlphaFoldDB" id="A0A1F7X084"/>
<name>A0A1F7X084_9BACT</name>
<dbReference type="GO" id="GO:0080120">
    <property type="term" value="P:CAAX-box protein maturation"/>
    <property type="evidence" value="ECO:0007669"/>
    <property type="project" value="UniProtKB-ARBA"/>
</dbReference>
<dbReference type="InterPro" id="IPR003675">
    <property type="entry name" value="Rce1/LyrA-like_dom"/>
</dbReference>
<feature type="transmembrane region" description="Helical" evidence="1">
    <location>
        <begin position="144"/>
        <end position="166"/>
    </location>
</feature>
<sequence>MPKKEVAIKHTTILAAYIIIVWGFYRCLFKLPEEIEEVIIKPLLWLTPMFFLLRKEKMGLSSIGITSKNLFPSIYFSVALGVVFALEGFLINIVKYKGVDFSANIGNTPLLLALTVSFVTAVSEELTFRGYIFGRIWHVLGSEFWSNLLTSVLWALVHIPVAIFWWELDFSGTLSILVLTTIFGVASAIIYARTKNILASILLHVFWEWPIILFR</sequence>
<organism evidence="3 4">
    <name type="scientific">Candidatus Woesebacteria bacterium RBG_13_36_22</name>
    <dbReference type="NCBI Taxonomy" id="1802478"/>
    <lineage>
        <taxon>Bacteria</taxon>
        <taxon>Candidatus Woeseibacteriota</taxon>
    </lineage>
</organism>
<dbReference type="Pfam" id="PF02517">
    <property type="entry name" value="Rce1-like"/>
    <property type="match status" value="1"/>
</dbReference>
<feature type="transmembrane region" description="Helical" evidence="1">
    <location>
        <begin position="172"/>
        <end position="192"/>
    </location>
</feature>
<evidence type="ECO:0000259" key="2">
    <source>
        <dbReference type="Pfam" id="PF02517"/>
    </source>
</evidence>
<comment type="caution">
    <text evidence="3">The sequence shown here is derived from an EMBL/GenBank/DDBJ whole genome shotgun (WGS) entry which is preliminary data.</text>
</comment>
<dbReference type="PANTHER" id="PTHR36435:SF1">
    <property type="entry name" value="CAAX AMINO TERMINAL PROTEASE FAMILY PROTEIN"/>
    <property type="match status" value="1"/>
</dbReference>
<keyword evidence="1" id="KW-0812">Transmembrane</keyword>